<comment type="similarity">
    <text evidence="1">Belongs to the actin family.</text>
</comment>
<dbReference type="InterPro" id="IPR004000">
    <property type="entry name" value="Actin"/>
</dbReference>
<accession>A0A7R8WD52</accession>
<dbReference type="PANTHER" id="PTHR11937">
    <property type="entry name" value="ACTIN"/>
    <property type="match status" value="1"/>
</dbReference>
<dbReference type="Gene3D" id="3.30.420.40">
    <property type="match status" value="4"/>
</dbReference>
<dbReference type="FunFam" id="3.30.420.40:FF:000058">
    <property type="entry name" value="Putative actin-related protein 5"/>
    <property type="match status" value="1"/>
</dbReference>
<dbReference type="Gene3D" id="3.90.640.10">
    <property type="entry name" value="Actin, Chain A, domain 4"/>
    <property type="match status" value="1"/>
</dbReference>
<name>A0A7R8WD52_9CRUS</name>
<evidence type="ECO:0000313" key="2">
    <source>
        <dbReference type="EMBL" id="CAD7229477.1"/>
    </source>
</evidence>
<protein>
    <submittedName>
        <fullName evidence="2">Uncharacterized protein</fullName>
    </submittedName>
</protein>
<dbReference type="SMART" id="SM00268">
    <property type="entry name" value="ACTIN"/>
    <property type="match status" value="1"/>
</dbReference>
<dbReference type="OrthoDB" id="5132116at2759"/>
<proteinExistence type="inferred from homology"/>
<sequence>MSDAMVEHFELFERFLRYTYTFYLGQGWDLYPVLMTEPPWIPDRKREELAELMFEKFDVPGYLPVKTPLLVSLAQGRTTGLVFDSGATQTHAVAVRDGRVDLSSTYRTGGWISAVRKGRAGGPQQYVQDGQVDLSSTYRTGGWTSAVRTGRAGGPQQYVQDGQVDLSTLVRSAISGNFLHLQCRRYLTNRLHVPINPPYMIASKRAVRTGSKAQWVMKKDLPPVHPSWHAYMVKVGSERAVRAGSKAQWVMKKHLPPVHPSWHAYMVKVGSERAVRAGSKAQSVMKKDLPPVRPSWYTYGRNLGQEVIREFQSAVLECCEDQFVEHLVASHPQVPFEFPDGFNENFGADRYRIAESLFDPSLASDLIQTDALGMRELIQGAIRKYDIRAKGLMVSNLMVTGGNTLIKGLTQRLQREVTANVPVTMKCRVFCSGGGNERRFSAWLGGSILASSAAFSSMKFNKSDYEEHGKEAISLYFP</sequence>
<dbReference type="AlphaFoldDB" id="A0A7R8WD52"/>
<gene>
    <name evidence="2" type="ORF">CTOB1V02_LOCUS7346</name>
</gene>
<evidence type="ECO:0000256" key="1">
    <source>
        <dbReference type="RuleBase" id="RU000487"/>
    </source>
</evidence>
<organism evidence="2">
    <name type="scientific">Cyprideis torosa</name>
    <dbReference type="NCBI Taxonomy" id="163714"/>
    <lineage>
        <taxon>Eukaryota</taxon>
        <taxon>Metazoa</taxon>
        <taxon>Ecdysozoa</taxon>
        <taxon>Arthropoda</taxon>
        <taxon>Crustacea</taxon>
        <taxon>Oligostraca</taxon>
        <taxon>Ostracoda</taxon>
        <taxon>Podocopa</taxon>
        <taxon>Podocopida</taxon>
        <taxon>Cytherocopina</taxon>
        <taxon>Cytheroidea</taxon>
        <taxon>Cytherideidae</taxon>
        <taxon>Cyprideis</taxon>
    </lineage>
</organism>
<dbReference type="Pfam" id="PF00022">
    <property type="entry name" value="Actin"/>
    <property type="match status" value="2"/>
</dbReference>
<dbReference type="SUPFAM" id="SSF53067">
    <property type="entry name" value="Actin-like ATPase domain"/>
    <property type="match status" value="2"/>
</dbReference>
<dbReference type="EMBL" id="OB662086">
    <property type="protein sequence ID" value="CAD7229477.1"/>
    <property type="molecule type" value="Genomic_DNA"/>
</dbReference>
<dbReference type="InterPro" id="IPR043129">
    <property type="entry name" value="ATPase_NBD"/>
</dbReference>
<reference evidence="2" key="1">
    <citation type="submission" date="2020-11" db="EMBL/GenBank/DDBJ databases">
        <authorList>
            <person name="Tran Van P."/>
        </authorList>
    </citation>
    <scope>NUCLEOTIDE SEQUENCE</scope>
</reference>